<accession>A0A8J2L8E4</accession>
<reference evidence="2" key="1">
    <citation type="submission" date="2021-06" db="EMBL/GenBank/DDBJ databases">
        <authorList>
            <person name="Hodson N. C."/>
            <person name="Mongue J. A."/>
            <person name="Jaron S. K."/>
        </authorList>
    </citation>
    <scope>NUCLEOTIDE SEQUENCE</scope>
</reference>
<name>A0A8J2L8E4_9HEXA</name>
<organism evidence="2 3">
    <name type="scientific">Allacma fusca</name>
    <dbReference type="NCBI Taxonomy" id="39272"/>
    <lineage>
        <taxon>Eukaryota</taxon>
        <taxon>Metazoa</taxon>
        <taxon>Ecdysozoa</taxon>
        <taxon>Arthropoda</taxon>
        <taxon>Hexapoda</taxon>
        <taxon>Collembola</taxon>
        <taxon>Symphypleona</taxon>
        <taxon>Sminthuridae</taxon>
        <taxon>Allacma</taxon>
    </lineage>
</organism>
<dbReference type="AlphaFoldDB" id="A0A8J2L8E4"/>
<sequence length="25" mass="2908">MITRQEGMETDEEGELEIVDINPCR</sequence>
<feature type="compositionally biased region" description="Acidic residues" evidence="1">
    <location>
        <begin position="8"/>
        <end position="18"/>
    </location>
</feature>
<evidence type="ECO:0000313" key="2">
    <source>
        <dbReference type="EMBL" id="CAG7817594.1"/>
    </source>
</evidence>
<dbReference type="EMBL" id="CAJVCH010398227">
    <property type="protein sequence ID" value="CAG7817594.1"/>
    <property type="molecule type" value="Genomic_DNA"/>
</dbReference>
<dbReference type="Proteomes" id="UP000708208">
    <property type="component" value="Unassembled WGS sequence"/>
</dbReference>
<keyword evidence="3" id="KW-1185">Reference proteome</keyword>
<comment type="caution">
    <text evidence="2">The sequence shown here is derived from an EMBL/GenBank/DDBJ whole genome shotgun (WGS) entry which is preliminary data.</text>
</comment>
<feature type="region of interest" description="Disordered" evidence="1">
    <location>
        <begin position="1"/>
        <end position="25"/>
    </location>
</feature>
<feature type="non-terminal residue" evidence="2">
    <location>
        <position position="25"/>
    </location>
</feature>
<protein>
    <submittedName>
        <fullName evidence="2">Uncharacterized protein</fullName>
    </submittedName>
</protein>
<proteinExistence type="predicted"/>
<gene>
    <name evidence="2" type="ORF">AFUS01_LOCUS28150</name>
</gene>
<evidence type="ECO:0000313" key="3">
    <source>
        <dbReference type="Proteomes" id="UP000708208"/>
    </source>
</evidence>
<evidence type="ECO:0000256" key="1">
    <source>
        <dbReference type="SAM" id="MobiDB-lite"/>
    </source>
</evidence>